<gene>
    <name evidence="3" type="ORF">EH32_03350</name>
</gene>
<evidence type="ECO:0000259" key="2">
    <source>
        <dbReference type="Pfam" id="PF18932"/>
    </source>
</evidence>
<dbReference type="EMBL" id="JMIX01000013">
    <property type="protein sequence ID" value="KEO90036.1"/>
    <property type="molecule type" value="Genomic_DNA"/>
</dbReference>
<dbReference type="KEGG" id="elq:Ga0102493_111570"/>
<name>A0A074M5P3_9SPHN</name>
<dbReference type="OrthoDB" id="2086138at2"/>
<feature type="domain" description="DUF5681" evidence="2">
    <location>
        <begin position="20"/>
        <end position="92"/>
    </location>
</feature>
<evidence type="ECO:0000256" key="1">
    <source>
        <dbReference type="SAM" id="MobiDB-lite"/>
    </source>
</evidence>
<protein>
    <recommendedName>
        <fullName evidence="2">DUF5681 domain-containing protein</fullName>
    </recommendedName>
</protein>
<proteinExistence type="predicted"/>
<keyword evidence="4" id="KW-1185">Reference proteome</keyword>
<evidence type="ECO:0000313" key="4">
    <source>
        <dbReference type="Proteomes" id="UP000027866"/>
    </source>
</evidence>
<comment type="caution">
    <text evidence="3">The sequence shown here is derived from an EMBL/GenBank/DDBJ whole genome shotgun (WGS) entry which is preliminary data.</text>
</comment>
<dbReference type="PATRIC" id="fig|39960.10.peg.651"/>
<evidence type="ECO:0000313" key="3">
    <source>
        <dbReference type="EMBL" id="KEO90036.1"/>
    </source>
</evidence>
<feature type="region of interest" description="Disordered" evidence="1">
    <location>
        <begin position="1"/>
        <end position="41"/>
    </location>
</feature>
<dbReference type="InterPro" id="IPR043736">
    <property type="entry name" value="DUF5681"/>
</dbReference>
<dbReference type="RefSeq" id="WP_051698423.1">
    <property type="nucleotide sequence ID" value="NZ_CP017057.1"/>
</dbReference>
<dbReference type="Pfam" id="PF18932">
    <property type="entry name" value="DUF5681"/>
    <property type="match status" value="1"/>
</dbReference>
<accession>A0A074M5P3</accession>
<dbReference type="AlphaFoldDB" id="A0A074M5P3"/>
<reference evidence="3 4" key="1">
    <citation type="submission" date="2014-04" db="EMBL/GenBank/DDBJ databases">
        <title>A comprehensive comparison of genomes of Erythrobacter spp. Strains.</title>
        <authorList>
            <person name="Zheng Q."/>
        </authorList>
    </citation>
    <scope>NUCLEOTIDE SEQUENCE [LARGE SCALE GENOMIC DNA]</scope>
    <source>
        <strain evidence="3 4">DSM 8509</strain>
    </source>
</reference>
<dbReference type="Proteomes" id="UP000027866">
    <property type="component" value="Unassembled WGS sequence"/>
</dbReference>
<sequence length="141" mass="15678">MADSDENKGAYEVGYGKPPKHTRFQPGRSGNPRGKRKGTKGLKTLMQENLQKKTTIKMAGETRKVAVTEAMIMRLIDLALRGPPSVAMQAFKELADFFQQDDLPPPADLTVLTDEELEDFTKLLSKVHGVDFDSDLDCHQS</sequence>
<organism evidence="3 4">
    <name type="scientific">Erythrobacter litoralis</name>
    <dbReference type="NCBI Taxonomy" id="39960"/>
    <lineage>
        <taxon>Bacteria</taxon>
        <taxon>Pseudomonadati</taxon>
        <taxon>Pseudomonadota</taxon>
        <taxon>Alphaproteobacteria</taxon>
        <taxon>Sphingomonadales</taxon>
        <taxon>Erythrobacteraceae</taxon>
        <taxon>Erythrobacter/Porphyrobacter group</taxon>
        <taxon>Erythrobacter</taxon>
    </lineage>
</organism>